<organism evidence="1 2">
    <name type="scientific">Rhodopila globiformis</name>
    <name type="common">Rhodopseudomonas globiformis</name>
    <dbReference type="NCBI Taxonomy" id="1071"/>
    <lineage>
        <taxon>Bacteria</taxon>
        <taxon>Pseudomonadati</taxon>
        <taxon>Pseudomonadota</taxon>
        <taxon>Alphaproteobacteria</taxon>
        <taxon>Acetobacterales</taxon>
        <taxon>Acetobacteraceae</taxon>
        <taxon>Rhodopila</taxon>
    </lineage>
</organism>
<dbReference type="EMBL" id="NHRY01000045">
    <property type="protein sequence ID" value="PPQ37772.1"/>
    <property type="molecule type" value="Genomic_DNA"/>
</dbReference>
<accession>A0A2S6NMV8</accession>
<dbReference type="Proteomes" id="UP000239724">
    <property type="component" value="Unassembled WGS sequence"/>
</dbReference>
<dbReference type="AlphaFoldDB" id="A0A2S6NMV8"/>
<evidence type="ECO:0000313" key="1">
    <source>
        <dbReference type="EMBL" id="PPQ37772.1"/>
    </source>
</evidence>
<reference evidence="1 2" key="1">
    <citation type="journal article" date="2018" name="Arch. Microbiol.">
        <title>New insights into the metabolic potential of the phototrophic purple bacterium Rhodopila globiformis DSM 161(T) from its draft genome sequence and evidence for a vanadium-dependent nitrogenase.</title>
        <authorList>
            <person name="Imhoff J.F."/>
            <person name="Rahn T."/>
            <person name="Kunzel S."/>
            <person name="Neulinger S.C."/>
        </authorList>
    </citation>
    <scope>NUCLEOTIDE SEQUENCE [LARGE SCALE GENOMIC DNA]</scope>
    <source>
        <strain evidence="1 2">DSM 161</strain>
    </source>
</reference>
<sequence>MDSPHLRIAVTTNSLIQVDASFAAARQVVFYDVAKDVAEFVDVFHFSRGGAIRKGPGGGMGKALGACIMDDMEDDDGTGHDPLTERVASLKGCSVLFTLGLSDLAAVRVHALKVFPVKSAMVRDIDDIIANVQRLMNGVLPLWMRRVMRDAAGERLALDLQEV</sequence>
<proteinExistence type="predicted"/>
<dbReference type="OrthoDB" id="9797941at2"/>
<keyword evidence="2" id="KW-1185">Reference proteome</keyword>
<gene>
    <name evidence="1" type="ORF">CCS01_03110</name>
</gene>
<dbReference type="Gene3D" id="3.30.420.130">
    <property type="entry name" value="Dinitrogenase iron-molybdenum cofactor biosynthesis domain"/>
    <property type="match status" value="1"/>
</dbReference>
<comment type="caution">
    <text evidence="1">The sequence shown here is derived from an EMBL/GenBank/DDBJ whole genome shotgun (WGS) entry which is preliminary data.</text>
</comment>
<dbReference type="SUPFAM" id="SSF53146">
    <property type="entry name" value="Nitrogenase accessory factor-like"/>
    <property type="match status" value="1"/>
</dbReference>
<evidence type="ECO:0000313" key="2">
    <source>
        <dbReference type="Proteomes" id="UP000239724"/>
    </source>
</evidence>
<dbReference type="InterPro" id="IPR036105">
    <property type="entry name" value="DiNase_FeMo-co_biosyn_sf"/>
</dbReference>
<protein>
    <submittedName>
        <fullName evidence="1">Nitrogen fixation protein</fullName>
    </submittedName>
</protein>
<name>A0A2S6NMV8_RHOGL</name>
<dbReference type="RefSeq" id="WP_104517383.1">
    <property type="nucleotide sequence ID" value="NZ_NHRY01000045.1"/>
</dbReference>